<accession>A0A3P1T114</accession>
<dbReference type="OrthoDB" id="4420440at2"/>
<gene>
    <name evidence="2" type="ORF">EII34_14870</name>
</gene>
<organism evidence="2 3">
    <name type="scientific">Arachnia propionica</name>
    <dbReference type="NCBI Taxonomy" id="1750"/>
    <lineage>
        <taxon>Bacteria</taxon>
        <taxon>Bacillati</taxon>
        <taxon>Actinomycetota</taxon>
        <taxon>Actinomycetes</taxon>
        <taxon>Propionibacteriales</taxon>
        <taxon>Propionibacteriaceae</taxon>
        <taxon>Arachnia</taxon>
    </lineage>
</organism>
<keyword evidence="1" id="KW-1133">Transmembrane helix</keyword>
<dbReference type="Proteomes" id="UP000280819">
    <property type="component" value="Unassembled WGS sequence"/>
</dbReference>
<protein>
    <recommendedName>
        <fullName evidence="4">DUF2335 domain-containing protein</fullName>
    </recommendedName>
</protein>
<dbReference type="AlphaFoldDB" id="A0A3P1T114"/>
<reference evidence="2 3" key="1">
    <citation type="submission" date="2018-11" db="EMBL/GenBank/DDBJ databases">
        <title>Genomes From Bacteria Associated with the Canine Oral Cavity: a Test Case for Automated Genome-Based Taxonomic Assignment.</title>
        <authorList>
            <person name="Coil D.A."/>
            <person name="Jospin G."/>
            <person name="Darling A.E."/>
            <person name="Wallis C."/>
            <person name="Davis I.J."/>
            <person name="Harris S."/>
            <person name="Eisen J.A."/>
            <person name="Holcombe L.J."/>
            <person name="O'Flynn C."/>
        </authorList>
    </citation>
    <scope>NUCLEOTIDE SEQUENCE [LARGE SCALE GENOMIC DNA]</scope>
    <source>
        <strain evidence="2 3">OH887_COT-365</strain>
    </source>
</reference>
<proteinExistence type="predicted"/>
<dbReference type="EMBL" id="RQZG01000025">
    <property type="protein sequence ID" value="RRD03187.1"/>
    <property type="molecule type" value="Genomic_DNA"/>
</dbReference>
<sequence length="118" mass="13066">MKYQSYSGPILPEHLRQYDVLVPGAAAEIIEATIIGPEKRLDRLADGEIETAKHGQAWAALLSLLCVVFAFICFLLGRREAGLAFIGFPAVMLISSFLKPVLSMRREKQKAEPDHKAD</sequence>
<evidence type="ECO:0008006" key="4">
    <source>
        <dbReference type="Google" id="ProtNLM"/>
    </source>
</evidence>
<dbReference type="RefSeq" id="WP_124845955.1">
    <property type="nucleotide sequence ID" value="NZ_RQZG01000025.1"/>
</dbReference>
<keyword evidence="1" id="KW-0812">Transmembrane</keyword>
<evidence type="ECO:0000313" key="2">
    <source>
        <dbReference type="EMBL" id="RRD03187.1"/>
    </source>
</evidence>
<comment type="caution">
    <text evidence="2">The sequence shown here is derived from an EMBL/GenBank/DDBJ whole genome shotgun (WGS) entry which is preliminary data.</text>
</comment>
<name>A0A3P1T114_9ACTN</name>
<feature type="transmembrane region" description="Helical" evidence="1">
    <location>
        <begin position="57"/>
        <end position="77"/>
    </location>
</feature>
<keyword evidence="1" id="KW-0472">Membrane</keyword>
<feature type="transmembrane region" description="Helical" evidence="1">
    <location>
        <begin position="83"/>
        <end position="102"/>
    </location>
</feature>
<evidence type="ECO:0000313" key="3">
    <source>
        <dbReference type="Proteomes" id="UP000280819"/>
    </source>
</evidence>
<evidence type="ECO:0000256" key="1">
    <source>
        <dbReference type="SAM" id="Phobius"/>
    </source>
</evidence>